<evidence type="ECO:0000313" key="3">
    <source>
        <dbReference type="Proteomes" id="UP000252706"/>
    </source>
</evidence>
<dbReference type="Pfam" id="PF20056">
    <property type="entry name" value="DUF6455"/>
    <property type="match status" value="1"/>
</dbReference>
<feature type="domain" description="DUF6455" evidence="1">
    <location>
        <begin position="1"/>
        <end position="83"/>
    </location>
</feature>
<organism evidence="2 3">
    <name type="scientific">Phaeobacter gallaeciensis</name>
    <dbReference type="NCBI Taxonomy" id="60890"/>
    <lineage>
        <taxon>Bacteria</taxon>
        <taxon>Pseudomonadati</taxon>
        <taxon>Pseudomonadota</taxon>
        <taxon>Alphaproteobacteria</taxon>
        <taxon>Rhodobacterales</taxon>
        <taxon>Roseobacteraceae</taxon>
        <taxon>Phaeobacter</taxon>
    </lineage>
</organism>
<dbReference type="OrthoDB" id="7961152at2"/>
<dbReference type="Proteomes" id="UP000252706">
    <property type="component" value="Unassembled WGS sequence"/>
</dbReference>
<accession>A0A366X309</accession>
<gene>
    <name evidence="2" type="ORF">DS909_06355</name>
</gene>
<dbReference type="EMBL" id="QOCE01000013">
    <property type="protein sequence ID" value="RBW58575.1"/>
    <property type="molecule type" value="Genomic_DNA"/>
</dbReference>
<comment type="caution">
    <text evidence="2">The sequence shown here is derived from an EMBL/GenBank/DDBJ whole genome shotgun (WGS) entry which is preliminary data.</text>
</comment>
<evidence type="ECO:0000259" key="1">
    <source>
        <dbReference type="Pfam" id="PF20056"/>
    </source>
</evidence>
<sequence>MSDRAQLKRHAILVDRMASTRGIDLQDKALAGEVSIDDISEAVLNCTQCSNPANCGRWLDQRSLSAISPEYCQNSRLFDTLAAKDR</sequence>
<reference evidence="2 3" key="1">
    <citation type="submission" date="2018-07" db="EMBL/GenBank/DDBJ databases">
        <title>Modular assembly of carbohydrate-degrading microbial communities in the ocean.</title>
        <authorList>
            <person name="Enke T.N."/>
            <person name="Datta M.S."/>
            <person name="Schwartzman J.A."/>
            <person name="Cermak N."/>
            <person name="Schmitz D.A."/>
            <person name="Barrere J."/>
            <person name="Cordero O.X."/>
        </authorList>
    </citation>
    <scope>NUCLEOTIDE SEQUENCE [LARGE SCALE GENOMIC DNA]</scope>
    <source>
        <strain evidence="2 3">C3M10</strain>
    </source>
</reference>
<dbReference type="InterPro" id="IPR045601">
    <property type="entry name" value="DUF6455"/>
</dbReference>
<evidence type="ECO:0000313" key="2">
    <source>
        <dbReference type="EMBL" id="RBW58575.1"/>
    </source>
</evidence>
<dbReference type="AlphaFoldDB" id="A0A366X309"/>
<proteinExistence type="predicted"/>
<dbReference type="RefSeq" id="WP_113822613.1">
    <property type="nucleotide sequence ID" value="NZ_QOCE01000013.1"/>
</dbReference>
<protein>
    <recommendedName>
        <fullName evidence="1">DUF6455 domain-containing protein</fullName>
    </recommendedName>
</protein>
<name>A0A366X309_9RHOB</name>